<comment type="caution">
    <text evidence="1">The sequence shown here is derived from an EMBL/GenBank/DDBJ whole genome shotgun (WGS) entry which is preliminary data.</text>
</comment>
<sequence>MPQQWFCWLLEKPPLVEVSFAPESAFYPDTSTSWRYRWGHYKARLNIKVHAPVYGVGECWQSVRLGVLWLAISQI</sequence>
<evidence type="ECO:0000313" key="1">
    <source>
        <dbReference type="EMBL" id="OUI98938.1"/>
    </source>
</evidence>
<gene>
    <name evidence="1" type="ORF">HK15_12830</name>
</gene>
<dbReference type="AlphaFoldDB" id="A0A252B3I8"/>
<proteinExistence type="predicted"/>
<organism evidence="1 2">
    <name type="scientific">Acetobacter orientalis</name>
    <dbReference type="NCBI Taxonomy" id="146474"/>
    <lineage>
        <taxon>Bacteria</taxon>
        <taxon>Pseudomonadati</taxon>
        <taxon>Pseudomonadota</taxon>
        <taxon>Alphaproteobacteria</taxon>
        <taxon>Acetobacterales</taxon>
        <taxon>Acetobacteraceae</taxon>
        <taxon>Acetobacter</taxon>
    </lineage>
</organism>
<dbReference type="Proteomes" id="UP000194999">
    <property type="component" value="Unassembled WGS sequence"/>
</dbReference>
<dbReference type="EMBL" id="JOOY01000078">
    <property type="protein sequence ID" value="OUI98938.1"/>
    <property type="molecule type" value="Genomic_DNA"/>
</dbReference>
<reference evidence="1 2" key="1">
    <citation type="submission" date="2014-06" db="EMBL/GenBank/DDBJ databases">
        <authorList>
            <person name="Ju J."/>
            <person name="Zhang J."/>
        </authorList>
    </citation>
    <scope>NUCLEOTIDE SEQUENCE [LARGE SCALE GENOMIC DNA]</scope>
    <source>
        <strain evidence="1">DmW_048</strain>
    </source>
</reference>
<name>A0A252B3I8_9PROT</name>
<protein>
    <submittedName>
        <fullName evidence="1">Uncharacterized protein</fullName>
    </submittedName>
</protein>
<accession>A0A252B3I8</accession>
<evidence type="ECO:0000313" key="2">
    <source>
        <dbReference type="Proteomes" id="UP000194999"/>
    </source>
</evidence>